<reference evidence="2" key="1">
    <citation type="submission" date="2024-03" db="EMBL/GenBank/DDBJ databases">
        <title>WGS assembly of Saponaria officinalis var. Norfolk2.</title>
        <authorList>
            <person name="Jenkins J."/>
            <person name="Shu S."/>
            <person name="Grimwood J."/>
            <person name="Barry K."/>
            <person name="Goodstein D."/>
            <person name="Schmutz J."/>
            <person name="Leebens-Mack J."/>
            <person name="Osbourn A."/>
        </authorList>
    </citation>
    <scope>NUCLEOTIDE SEQUENCE [LARGE SCALE GENOMIC DNA]</scope>
    <source>
        <strain evidence="2">JIC</strain>
    </source>
</reference>
<gene>
    <name evidence="2" type="ORF">RND81_06G160600</name>
</gene>
<feature type="domain" description="Endonuclease/exonuclease/phosphatase" evidence="1">
    <location>
        <begin position="28"/>
        <end position="250"/>
    </location>
</feature>
<dbReference type="Pfam" id="PF03372">
    <property type="entry name" value="Exo_endo_phos"/>
    <property type="match status" value="1"/>
</dbReference>
<organism evidence="2 3">
    <name type="scientific">Saponaria officinalis</name>
    <name type="common">Common soapwort</name>
    <name type="synonym">Lychnis saponaria</name>
    <dbReference type="NCBI Taxonomy" id="3572"/>
    <lineage>
        <taxon>Eukaryota</taxon>
        <taxon>Viridiplantae</taxon>
        <taxon>Streptophyta</taxon>
        <taxon>Embryophyta</taxon>
        <taxon>Tracheophyta</taxon>
        <taxon>Spermatophyta</taxon>
        <taxon>Magnoliopsida</taxon>
        <taxon>eudicotyledons</taxon>
        <taxon>Gunneridae</taxon>
        <taxon>Pentapetalae</taxon>
        <taxon>Caryophyllales</taxon>
        <taxon>Caryophyllaceae</taxon>
        <taxon>Caryophylleae</taxon>
        <taxon>Saponaria</taxon>
    </lineage>
</organism>
<keyword evidence="3" id="KW-1185">Reference proteome</keyword>
<dbReference type="Gene3D" id="3.60.10.10">
    <property type="entry name" value="Endonuclease/exonuclease/phosphatase"/>
    <property type="match status" value="1"/>
</dbReference>
<dbReference type="SUPFAM" id="SSF56219">
    <property type="entry name" value="DNase I-like"/>
    <property type="match status" value="1"/>
</dbReference>
<accession>A0AAW1KDN3</accession>
<dbReference type="PANTHER" id="PTHR33710:SF64">
    <property type="entry name" value="ENDONUCLEASE_EXONUCLEASE_PHOSPHATASE DOMAIN-CONTAINING PROTEIN"/>
    <property type="match status" value="1"/>
</dbReference>
<dbReference type="InterPro" id="IPR005135">
    <property type="entry name" value="Endo/exonuclease/phosphatase"/>
</dbReference>
<dbReference type="EMBL" id="JBDFQZ010000006">
    <property type="protein sequence ID" value="KAK9715370.1"/>
    <property type="molecule type" value="Genomic_DNA"/>
</dbReference>
<proteinExistence type="predicted"/>
<protein>
    <recommendedName>
        <fullName evidence="1">Endonuclease/exonuclease/phosphatase domain-containing protein</fullName>
    </recommendedName>
</protein>
<dbReference type="AlphaFoldDB" id="A0AAW1KDN3"/>
<evidence type="ECO:0000259" key="1">
    <source>
        <dbReference type="Pfam" id="PF03372"/>
    </source>
</evidence>
<evidence type="ECO:0000313" key="2">
    <source>
        <dbReference type="EMBL" id="KAK9715370.1"/>
    </source>
</evidence>
<dbReference type="PANTHER" id="PTHR33710">
    <property type="entry name" value="BNAC02G09200D PROTEIN"/>
    <property type="match status" value="1"/>
</dbReference>
<dbReference type="InterPro" id="IPR036691">
    <property type="entry name" value="Endo/exonu/phosph_ase_sf"/>
</dbReference>
<sequence length="498" mass="57185">MARGLLKVTLLLRHWMSTSLVVLLMIIATWNVRGINHPSKQQELKQFFLKHKVDVMGVLETRVKAHKFMVVQRGAFSHNWRLEHNYAHHPNGRIWLAWNKANVLIKDVQLSPQMISCLVHVGKVCFFLSIVYGFNTRAGRQALWEELGGFARSCRLPWILMGDFNVVLHNSEKRGVNQVDHGSMADFLDCCQMADIMDLPYRGRMFTWCNKQLSVDRTWCKLDRVMGNRLWFQAGLDVAVDFLEPGISDHSPALVSFTSGTKLKKKQFKYLNGWSAHQGFLELIKDNWFKGIRGTKMFCLTERLKAIKGVLKELHSQHFIHISQWVIEARSALHGVQRLLSDDPGSVVLMEQEQELLRKFLLLQRAELSFLKQRSKIRDVQFNDDNTAYFHAKVREHVCRNKVSSISFNGCLLTEDEAIGEAFVSYYSSLLGQAQPVGDFWEVNMSGARLSDDMHYQLIHPLLDSEVKEALFSIDDDKAPGLDGFTSGFFKHTWDVTG</sequence>
<dbReference type="Proteomes" id="UP001443914">
    <property type="component" value="Unassembled WGS sequence"/>
</dbReference>
<comment type="caution">
    <text evidence="2">The sequence shown here is derived from an EMBL/GenBank/DDBJ whole genome shotgun (WGS) entry which is preliminary data.</text>
</comment>
<name>A0AAW1KDN3_SAPOF</name>
<evidence type="ECO:0000313" key="3">
    <source>
        <dbReference type="Proteomes" id="UP001443914"/>
    </source>
</evidence>
<dbReference type="GO" id="GO:0003824">
    <property type="term" value="F:catalytic activity"/>
    <property type="evidence" value="ECO:0007669"/>
    <property type="project" value="InterPro"/>
</dbReference>